<dbReference type="InterPro" id="IPR023214">
    <property type="entry name" value="HAD_sf"/>
</dbReference>
<organism evidence="1 2">
    <name type="scientific">Cyanomargarita calcarea GSE-NOS-MK-12-04C</name>
    <dbReference type="NCBI Taxonomy" id="2839659"/>
    <lineage>
        <taxon>Bacteria</taxon>
        <taxon>Bacillati</taxon>
        <taxon>Cyanobacteriota</taxon>
        <taxon>Cyanophyceae</taxon>
        <taxon>Nostocales</taxon>
        <taxon>Cyanomargaritaceae</taxon>
        <taxon>Cyanomargarita</taxon>
    </lineage>
</organism>
<dbReference type="EMBL" id="JAHHGZ010000001">
    <property type="protein sequence ID" value="MBW4665977.1"/>
    <property type="molecule type" value="Genomic_DNA"/>
</dbReference>
<protein>
    <submittedName>
        <fullName evidence="1">HAD family hydrolase</fullName>
    </submittedName>
</protein>
<accession>A0A951QJ39</accession>
<reference evidence="1" key="2">
    <citation type="journal article" date="2022" name="Microbiol. Resour. Announc.">
        <title>Metagenome Sequencing to Explore Phylogenomics of Terrestrial Cyanobacteria.</title>
        <authorList>
            <person name="Ward R.D."/>
            <person name="Stajich J.E."/>
            <person name="Johansen J.R."/>
            <person name="Huntemann M."/>
            <person name="Clum A."/>
            <person name="Foster B."/>
            <person name="Foster B."/>
            <person name="Roux S."/>
            <person name="Palaniappan K."/>
            <person name="Varghese N."/>
            <person name="Mukherjee S."/>
            <person name="Reddy T.B.K."/>
            <person name="Daum C."/>
            <person name="Copeland A."/>
            <person name="Chen I.A."/>
            <person name="Ivanova N.N."/>
            <person name="Kyrpides N.C."/>
            <person name="Shapiro N."/>
            <person name="Eloe-Fadrosh E.A."/>
            <person name="Pietrasiak N."/>
        </authorList>
    </citation>
    <scope>NUCLEOTIDE SEQUENCE</scope>
    <source>
        <strain evidence="1">GSE-NOS-MK-12-04C</strain>
    </source>
</reference>
<dbReference type="GO" id="GO:0008967">
    <property type="term" value="F:phosphoglycolate phosphatase activity"/>
    <property type="evidence" value="ECO:0007669"/>
    <property type="project" value="TreeGrafter"/>
</dbReference>
<dbReference type="InterPro" id="IPR050155">
    <property type="entry name" value="HAD-like_hydrolase_sf"/>
</dbReference>
<dbReference type="InterPro" id="IPR036412">
    <property type="entry name" value="HAD-like_sf"/>
</dbReference>
<dbReference type="AlphaFoldDB" id="A0A951QJ39"/>
<dbReference type="Gene3D" id="3.40.50.1000">
    <property type="entry name" value="HAD superfamily/HAD-like"/>
    <property type="match status" value="1"/>
</dbReference>
<evidence type="ECO:0000313" key="1">
    <source>
        <dbReference type="EMBL" id="MBW4665977.1"/>
    </source>
</evidence>
<dbReference type="PANTHER" id="PTHR43434">
    <property type="entry name" value="PHOSPHOGLYCOLATE PHOSPHATASE"/>
    <property type="match status" value="1"/>
</dbReference>
<dbReference type="PANTHER" id="PTHR43434:SF21">
    <property type="entry name" value="SLL0295 PROTEIN"/>
    <property type="match status" value="1"/>
</dbReference>
<proteinExistence type="predicted"/>
<dbReference type="SUPFAM" id="SSF56784">
    <property type="entry name" value="HAD-like"/>
    <property type="match status" value="1"/>
</dbReference>
<dbReference type="InterPro" id="IPR041492">
    <property type="entry name" value="HAD_2"/>
</dbReference>
<evidence type="ECO:0000313" key="2">
    <source>
        <dbReference type="Proteomes" id="UP000729701"/>
    </source>
</evidence>
<dbReference type="GO" id="GO:0005829">
    <property type="term" value="C:cytosol"/>
    <property type="evidence" value="ECO:0007669"/>
    <property type="project" value="TreeGrafter"/>
</dbReference>
<comment type="caution">
    <text evidence="1">The sequence shown here is derived from an EMBL/GenBank/DDBJ whole genome shotgun (WGS) entry which is preliminary data.</text>
</comment>
<gene>
    <name evidence="1" type="ORF">KME60_00685</name>
</gene>
<reference evidence="1" key="1">
    <citation type="submission" date="2021-05" db="EMBL/GenBank/DDBJ databases">
        <authorList>
            <person name="Pietrasiak N."/>
            <person name="Ward R."/>
            <person name="Stajich J.E."/>
            <person name="Kurbessoian T."/>
        </authorList>
    </citation>
    <scope>NUCLEOTIDE SEQUENCE</scope>
    <source>
        <strain evidence="1">GSE-NOS-MK-12-04C</strain>
    </source>
</reference>
<dbReference type="Pfam" id="PF13419">
    <property type="entry name" value="HAD_2"/>
    <property type="match status" value="1"/>
</dbReference>
<name>A0A951QJ39_9CYAN</name>
<dbReference type="Proteomes" id="UP000729701">
    <property type="component" value="Unassembled WGS sequence"/>
</dbReference>
<keyword evidence="1" id="KW-0378">Hydrolase</keyword>
<dbReference type="GO" id="GO:0006281">
    <property type="term" value="P:DNA repair"/>
    <property type="evidence" value="ECO:0007669"/>
    <property type="project" value="TreeGrafter"/>
</dbReference>
<sequence length="262" mass="30154">MTANSPKILALDFDGVICNGLIEYFEVAWRTYCQVWSPVNETPPTDLAAKFYQLRPVIEIGWEMPVLVKALVEGVADENILQKWASISQEILLKDNLNGKEIGTKLDKMRDEWIATDLEGWLSLHRFYPGIVEKIQETINVGIKLYIVTTKEGRFTQQLMQKAGVDLPKESIIGKEVKRPKYEILRELIQSAEIMPDSLWFVEDRLKTLQLVQQQTDLENVKLFLADWGYNTPLEKVTAENDPQIQLLSISQFSGDFSEWFK</sequence>